<gene>
    <name evidence="2" type="ORF">QN277_009649</name>
</gene>
<evidence type="ECO:0000259" key="1">
    <source>
        <dbReference type="Pfam" id="PF00561"/>
    </source>
</evidence>
<feature type="domain" description="AB hydrolase-1" evidence="1">
    <location>
        <begin position="54"/>
        <end position="289"/>
    </location>
</feature>
<sequence>MFPRPFKCFSFTVYRDWLYRYSFTNAGLRSVITDLGEGTTMHCWVPKFPKPNKPALILIHGFGANAMWQYGEYLRHFVPRFNVFVPDLLFFGESSTSRPERSDSFQAQCVKKLMEAHGVFRMNVVGISYGGFVGYRMAAQFPEAVDKLVLCCAGVCLEEQDMKNGLFKVADLDDATSILVPQTPDKLRELLRFSFVRPARGVPSWFLTDFIEVMCKEHVEEKKQLIAAILKDRQLSDLPKITQSTLILWGDQDQVFPLELAHRLKSHIGGTAQLAVIKDAGHALNVEKPKEFAKHLKSFLIGPESSDQSPSITEQIQKTIFDFHKS</sequence>
<dbReference type="SUPFAM" id="SSF53474">
    <property type="entry name" value="alpha/beta-Hydrolases"/>
    <property type="match status" value="1"/>
</dbReference>
<dbReference type="Gene3D" id="3.40.50.1820">
    <property type="entry name" value="alpha/beta hydrolase"/>
    <property type="match status" value="1"/>
</dbReference>
<dbReference type="InterPro" id="IPR052370">
    <property type="entry name" value="Meta-cleavage_hydrolase"/>
</dbReference>
<dbReference type="EMBL" id="JAWXYG010000014">
    <property type="protein sequence ID" value="KAK4254243.1"/>
    <property type="molecule type" value="Genomic_DNA"/>
</dbReference>
<dbReference type="InterPro" id="IPR000073">
    <property type="entry name" value="AB_hydrolase_1"/>
</dbReference>
<comment type="caution">
    <text evidence="2">The sequence shown here is derived from an EMBL/GenBank/DDBJ whole genome shotgun (WGS) entry which is preliminary data.</text>
</comment>
<dbReference type="Pfam" id="PF00561">
    <property type="entry name" value="Abhydrolase_1"/>
    <property type="match status" value="1"/>
</dbReference>
<evidence type="ECO:0000313" key="2">
    <source>
        <dbReference type="EMBL" id="KAK4254243.1"/>
    </source>
</evidence>
<dbReference type="PANTHER" id="PTHR43139:SF7">
    <property type="entry name" value="ALPHA_BETA-HYDROLASES SUPERFAMILY PROTEIN"/>
    <property type="match status" value="1"/>
</dbReference>
<dbReference type="PRINTS" id="PR00412">
    <property type="entry name" value="EPOXHYDRLASE"/>
</dbReference>
<dbReference type="Proteomes" id="UP001293593">
    <property type="component" value="Unassembled WGS sequence"/>
</dbReference>
<dbReference type="GO" id="GO:0003824">
    <property type="term" value="F:catalytic activity"/>
    <property type="evidence" value="ECO:0007669"/>
    <property type="project" value="InterPro"/>
</dbReference>
<evidence type="ECO:0000313" key="3">
    <source>
        <dbReference type="Proteomes" id="UP001293593"/>
    </source>
</evidence>
<dbReference type="PRINTS" id="PR00111">
    <property type="entry name" value="ABHYDROLASE"/>
</dbReference>
<protein>
    <recommendedName>
        <fullName evidence="1">AB hydrolase-1 domain-containing protein</fullName>
    </recommendedName>
</protein>
<dbReference type="InterPro" id="IPR000639">
    <property type="entry name" value="Epox_hydrolase-like"/>
</dbReference>
<organism evidence="2 3">
    <name type="scientific">Acacia crassicarpa</name>
    <name type="common">northern wattle</name>
    <dbReference type="NCBI Taxonomy" id="499986"/>
    <lineage>
        <taxon>Eukaryota</taxon>
        <taxon>Viridiplantae</taxon>
        <taxon>Streptophyta</taxon>
        <taxon>Embryophyta</taxon>
        <taxon>Tracheophyta</taxon>
        <taxon>Spermatophyta</taxon>
        <taxon>Magnoliopsida</taxon>
        <taxon>eudicotyledons</taxon>
        <taxon>Gunneridae</taxon>
        <taxon>Pentapetalae</taxon>
        <taxon>rosids</taxon>
        <taxon>fabids</taxon>
        <taxon>Fabales</taxon>
        <taxon>Fabaceae</taxon>
        <taxon>Caesalpinioideae</taxon>
        <taxon>mimosoid clade</taxon>
        <taxon>Acacieae</taxon>
        <taxon>Acacia</taxon>
    </lineage>
</organism>
<dbReference type="PANTHER" id="PTHR43139">
    <property type="entry name" value="SI:DKEY-122A22.2"/>
    <property type="match status" value="1"/>
</dbReference>
<dbReference type="InterPro" id="IPR029058">
    <property type="entry name" value="AB_hydrolase_fold"/>
</dbReference>
<keyword evidence="3" id="KW-1185">Reference proteome</keyword>
<dbReference type="AlphaFoldDB" id="A0AAE1M9B8"/>
<proteinExistence type="predicted"/>
<name>A0AAE1M9B8_9FABA</name>
<accession>A0AAE1M9B8</accession>
<reference evidence="2" key="1">
    <citation type="submission" date="2023-10" db="EMBL/GenBank/DDBJ databases">
        <title>Chromosome-level genome of the transformable northern wattle, Acacia crassicarpa.</title>
        <authorList>
            <person name="Massaro I."/>
            <person name="Sinha N.R."/>
            <person name="Poethig S."/>
            <person name="Leichty A.R."/>
        </authorList>
    </citation>
    <scope>NUCLEOTIDE SEQUENCE</scope>
    <source>
        <strain evidence="2">Acra3RX</strain>
        <tissue evidence="2">Leaf</tissue>
    </source>
</reference>